<comment type="subcellular location">
    <subcellularLocation>
        <location evidence="1">Cytoplasm</location>
    </subcellularLocation>
</comment>
<keyword evidence="5" id="KW-1185">Reference proteome</keyword>
<dbReference type="Proteomes" id="UP000078046">
    <property type="component" value="Unassembled WGS sequence"/>
</dbReference>
<dbReference type="GO" id="GO:0000226">
    <property type="term" value="P:microtubule cytoskeleton organization"/>
    <property type="evidence" value="ECO:0007669"/>
    <property type="project" value="TreeGrafter"/>
</dbReference>
<dbReference type="AlphaFoldDB" id="A0A177B212"/>
<comment type="caution">
    <text evidence="4">The sequence shown here is derived from an EMBL/GenBank/DDBJ whole genome shotgun (WGS) entry which is preliminary data.</text>
</comment>
<dbReference type="InterPro" id="IPR018247">
    <property type="entry name" value="EF_Hand_1_Ca_BS"/>
</dbReference>
<evidence type="ECO:0000313" key="5">
    <source>
        <dbReference type="Proteomes" id="UP000078046"/>
    </source>
</evidence>
<dbReference type="SUPFAM" id="SSF47473">
    <property type="entry name" value="EF-hand"/>
    <property type="match status" value="1"/>
</dbReference>
<dbReference type="InterPro" id="IPR011992">
    <property type="entry name" value="EF-hand-dom_pair"/>
</dbReference>
<dbReference type="PANTHER" id="PTHR12085:SF3">
    <property type="entry name" value="SERINE_THREONINE-PROTEIN PHOSPHATASE 2A REGULATORY SUBUNIT B'' SUBUNIT GAMMA"/>
    <property type="match status" value="1"/>
</dbReference>
<evidence type="ECO:0000313" key="4">
    <source>
        <dbReference type="EMBL" id="OAF68319.1"/>
    </source>
</evidence>
<dbReference type="EMBL" id="LWCA01000469">
    <property type="protein sequence ID" value="OAF68319.1"/>
    <property type="molecule type" value="Genomic_DNA"/>
</dbReference>
<dbReference type="PANTHER" id="PTHR12085">
    <property type="entry name" value="SERINE/THREONINE-PROTEIN PHOSPHATASE 2A REGULATORY SUBUNIT B'' SUBUNIT GAMMA"/>
    <property type="match status" value="1"/>
</dbReference>
<dbReference type="GO" id="GO:0005813">
    <property type="term" value="C:centrosome"/>
    <property type="evidence" value="ECO:0007669"/>
    <property type="project" value="TreeGrafter"/>
</dbReference>
<proteinExistence type="predicted"/>
<reference evidence="4 5" key="1">
    <citation type="submission" date="2016-04" db="EMBL/GenBank/DDBJ databases">
        <title>The genome of Intoshia linei affirms orthonectids as highly simplified spiralians.</title>
        <authorList>
            <person name="Mikhailov K.V."/>
            <person name="Slusarev G.S."/>
            <person name="Nikitin M.A."/>
            <person name="Logacheva M.D."/>
            <person name="Penin A."/>
            <person name="Aleoshin V."/>
            <person name="Panchin Y.V."/>
        </authorList>
    </citation>
    <scope>NUCLEOTIDE SEQUENCE [LARGE SCALE GENOMIC DNA]</scope>
    <source>
        <strain evidence="4">Intl2013</strain>
        <tissue evidence="4">Whole animal</tissue>
    </source>
</reference>
<gene>
    <name evidence="4" type="ORF">A3Q56_03947</name>
</gene>
<evidence type="ECO:0000256" key="3">
    <source>
        <dbReference type="ARBA" id="ARBA00022837"/>
    </source>
</evidence>
<keyword evidence="3" id="KW-0106">Calcium</keyword>
<dbReference type="Gene3D" id="1.10.238.10">
    <property type="entry name" value="EF-hand"/>
    <property type="match status" value="1"/>
</dbReference>
<dbReference type="GO" id="GO:0005737">
    <property type="term" value="C:cytoplasm"/>
    <property type="evidence" value="ECO:0007669"/>
    <property type="project" value="UniProtKB-SubCell"/>
</dbReference>
<dbReference type="GO" id="GO:0005819">
    <property type="term" value="C:spindle"/>
    <property type="evidence" value="ECO:0007669"/>
    <property type="project" value="TreeGrafter"/>
</dbReference>
<dbReference type="GO" id="GO:0035303">
    <property type="term" value="P:regulation of dephosphorylation"/>
    <property type="evidence" value="ECO:0007669"/>
    <property type="project" value="InterPro"/>
</dbReference>
<protein>
    <submittedName>
        <fullName evidence="4">Serine/threonine-protein phosphatase 2A regulatory subunit B'' subunit gamma</fullName>
    </submittedName>
</protein>
<evidence type="ECO:0000256" key="1">
    <source>
        <dbReference type="ARBA" id="ARBA00004496"/>
    </source>
</evidence>
<evidence type="ECO:0000256" key="2">
    <source>
        <dbReference type="ARBA" id="ARBA00022490"/>
    </source>
</evidence>
<organism evidence="4 5">
    <name type="scientific">Intoshia linei</name>
    <dbReference type="NCBI Taxonomy" id="1819745"/>
    <lineage>
        <taxon>Eukaryota</taxon>
        <taxon>Metazoa</taxon>
        <taxon>Spiralia</taxon>
        <taxon>Lophotrochozoa</taxon>
        <taxon>Mesozoa</taxon>
        <taxon>Orthonectida</taxon>
        <taxon>Rhopaluridae</taxon>
        <taxon>Intoshia</taxon>
    </lineage>
</organism>
<dbReference type="InterPro" id="IPR039865">
    <property type="entry name" value="PPP2R3C"/>
</dbReference>
<dbReference type="GO" id="GO:0030865">
    <property type="term" value="P:cortical cytoskeleton organization"/>
    <property type="evidence" value="ECO:0007669"/>
    <property type="project" value="TreeGrafter"/>
</dbReference>
<name>A0A177B212_9BILA</name>
<dbReference type="OrthoDB" id="10265007at2759"/>
<keyword evidence="2" id="KW-0963">Cytoplasm</keyword>
<dbReference type="PROSITE" id="PS00018">
    <property type="entry name" value="EF_HAND_1"/>
    <property type="match status" value="1"/>
</dbReference>
<accession>A0A177B212</accession>
<sequence length="427" mass="50582">MSKYTNILNKLKFLNENASNVECEKNGEDLYQNEKKQERINFFQKIKFDNIIQKKFNCEYRDLFYKKISRISTEKKLKLSKICEDCELAKQEYLTFNEFIKFKHMLGSNFRFMFSSHTFAFLSKNDPKYRIRTDQLFEMITKSLWIVNTRIEMLLYDETGEGFLNFNNFVSYLRNMVNKFHKSNVVDDNFIDYYIVSITRLFGFFLDYSNSGKFVITDILATGFIEELLELQNELTQSETSTNIFYVDSIIRFYGVFINTDKDGDGLLSCDELLANNSKHITPHIIKRIFETMCTHNGKLDYNGYLNLMYAFMFMEQPSSISYFFKLLDLNEKNCLDVSDITFFVDSMYQVFNMRDGIEENYNSFIDEMFDMIQSKDPYKITRTELLQSSCAAEFLKLIVDFSYAATYLFVDQSLADEFLVIIDTRI</sequence>